<proteinExistence type="inferred from homology"/>
<keyword evidence="1 4" id="KW-0460">Magnesium</keyword>
<accession>A0A1T4YIR0</accession>
<name>A0A1T4YIR0_9BACL</name>
<reference evidence="6" key="1">
    <citation type="submission" date="2017-02" db="EMBL/GenBank/DDBJ databases">
        <authorList>
            <person name="Varghese N."/>
            <person name="Submissions S."/>
        </authorList>
    </citation>
    <scope>NUCLEOTIDE SEQUENCE [LARGE SCALE GENOMIC DNA]</scope>
    <source>
        <strain evidence="6">DSM 23966</strain>
    </source>
</reference>
<dbReference type="PANTHER" id="PTHR19288:SF46">
    <property type="entry name" value="HALOACID DEHALOGENASE-LIKE HYDROLASE DOMAIN-CONTAINING PROTEIN 2"/>
    <property type="match status" value="1"/>
</dbReference>
<dbReference type="GO" id="GO:0005737">
    <property type="term" value="C:cytoplasm"/>
    <property type="evidence" value="ECO:0007669"/>
    <property type="project" value="TreeGrafter"/>
</dbReference>
<dbReference type="GO" id="GO:0046872">
    <property type="term" value="F:metal ion binding"/>
    <property type="evidence" value="ECO:0007669"/>
    <property type="project" value="UniProtKB-KW"/>
</dbReference>
<dbReference type="RefSeq" id="WP_078818035.1">
    <property type="nucleotide sequence ID" value="NZ_FUYJ01000005.1"/>
</dbReference>
<keyword evidence="6" id="KW-1185">Reference proteome</keyword>
<evidence type="ECO:0000256" key="3">
    <source>
        <dbReference type="PIRSR" id="PIRSR000915-2"/>
    </source>
</evidence>
<dbReference type="EMBL" id="FUYJ01000005">
    <property type="protein sequence ID" value="SKB01679.1"/>
    <property type="molecule type" value="Genomic_DNA"/>
</dbReference>
<feature type="active site" description="Proton donor" evidence="2">
    <location>
        <position position="15"/>
    </location>
</feature>
<evidence type="ECO:0000256" key="1">
    <source>
        <dbReference type="PIRNR" id="PIRNR000915"/>
    </source>
</evidence>
<dbReference type="Pfam" id="PF13344">
    <property type="entry name" value="Hydrolase_6"/>
    <property type="match status" value="1"/>
</dbReference>
<organism evidence="5 6">
    <name type="scientific">Sporosarcina newyorkensis</name>
    <dbReference type="NCBI Taxonomy" id="759851"/>
    <lineage>
        <taxon>Bacteria</taxon>
        <taxon>Bacillati</taxon>
        <taxon>Bacillota</taxon>
        <taxon>Bacilli</taxon>
        <taxon>Bacillales</taxon>
        <taxon>Caryophanaceae</taxon>
        <taxon>Sporosarcina</taxon>
    </lineage>
</organism>
<dbReference type="InterPro" id="IPR023214">
    <property type="entry name" value="HAD_sf"/>
</dbReference>
<comment type="function">
    <text evidence="1">Catalyzes the dephosphorylation of 2-6 carbon acid sugars in vitro.</text>
</comment>
<gene>
    <name evidence="5" type="ORF">SAMN04244570_2786</name>
</gene>
<feature type="binding site" evidence="4">
    <location>
        <position position="13"/>
    </location>
    <ligand>
        <name>Mg(2+)</name>
        <dbReference type="ChEBI" id="CHEBI:18420"/>
    </ligand>
</feature>
<dbReference type="PANTHER" id="PTHR19288">
    <property type="entry name" value="4-NITROPHENYLPHOSPHATASE-RELATED"/>
    <property type="match status" value="1"/>
</dbReference>
<comment type="cofactor">
    <cofactor evidence="4">
        <name>Mg(2+)</name>
        <dbReference type="ChEBI" id="CHEBI:18420"/>
    </cofactor>
    <text evidence="4">Divalent metal ions. Mg(2+) is the most effective.</text>
</comment>
<sequence length="270" mass="30184">MILPNDFDAYCFDLDGTIYLGDKLLPGVKETIHIIRKTGKKVLFITNSPTLTREEGKIRLEKMGIATELEEILTAPYLAGSYFSMFEPDATVFIIGEEAIRTELRNFSIQTTEDPMKATHVLTGMDRSFTYDDLQFAMDAVRNCRNFIITNPDPSCPVPSGFIPDTLSLAKAIEVASGQKINKVLGKPDKFYSDQMVELLGVERQKILVIGDRLDTDIQLGIAQGFATCLVLTGISREADMENTGIRPDYVIENMKHLFRGIDEEAMVKV</sequence>
<dbReference type="AlphaFoldDB" id="A0A1T4YIR0"/>
<dbReference type="GO" id="GO:0016791">
    <property type="term" value="F:phosphatase activity"/>
    <property type="evidence" value="ECO:0007669"/>
    <property type="project" value="TreeGrafter"/>
</dbReference>
<dbReference type="InterPro" id="IPR006357">
    <property type="entry name" value="HAD-SF_hydro_IIA"/>
</dbReference>
<feature type="active site" description="Nucleophile" evidence="2">
    <location>
        <position position="13"/>
    </location>
</feature>
<comment type="similarity">
    <text evidence="1">Belongs to the HAD-like hydrolase superfamily. NagD family.</text>
</comment>
<dbReference type="Pfam" id="PF13242">
    <property type="entry name" value="Hydrolase_like"/>
    <property type="match status" value="1"/>
</dbReference>
<evidence type="ECO:0000313" key="6">
    <source>
        <dbReference type="Proteomes" id="UP000190042"/>
    </source>
</evidence>
<feature type="binding site" evidence="3">
    <location>
        <position position="187"/>
    </location>
    <ligand>
        <name>substrate</name>
    </ligand>
</feature>
<dbReference type="InterPro" id="IPR036412">
    <property type="entry name" value="HAD-like_sf"/>
</dbReference>
<keyword evidence="1 4" id="KW-0479">Metal-binding</keyword>
<dbReference type="PIRSF" id="PIRSF000915">
    <property type="entry name" value="PGP-type_phosphatase"/>
    <property type="match status" value="1"/>
</dbReference>
<protein>
    <recommendedName>
        <fullName evidence="1">Acid sugar phosphatase</fullName>
        <ecNumber evidence="1">3.1.3.-</ecNumber>
    </recommendedName>
</protein>
<feature type="binding site" evidence="4">
    <location>
        <position position="15"/>
    </location>
    <ligand>
        <name>Mg(2+)</name>
        <dbReference type="ChEBI" id="CHEBI:18420"/>
    </ligand>
</feature>
<dbReference type="SUPFAM" id="SSF56784">
    <property type="entry name" value="HAD-like"/>
    <property type="match status" value="1"/>
</dbReference>
<evidence type="ECO:0000313" key="5">
    <source>
        <dbReference type="EMBL" id="SKB01679.1"/>
    </source>
</evidence>
<evidence type="ECO:0000256" key="2">
    <source>
        <dbReference type="PIRSR" id="PIRSR000915-1"/>
    </source>
</evidence>
<feature type="binding site" evidence="4">
    <location>
        <position position="212"/>
    </location>
    <ligand>
        <name>Mg(2+)</name>
        <dbReference type="ChEBI" id="CHEBI:18420"/>
    </ligand>
</feature>
<dbReference type="NCBIfam" id="TIGR01460">
    <property type="entry name" value="HAD-SF-IIA"/>
    <property type="match status" value="1"/>
</dbReference>
<evidence type="ECO:0000256" key="4">
    <source>
        <dbReference type="PIRSR" id="PIRSR000915-3"/>
    </source>
</evidence>
<dbReference type="Proteomes" id="UP000190042">
    <property type="component" value="Unassembled WGS sequence"/>
</dbReference>
<dbReference type="EC" id="3.1.3.-" evidence="1"/>
<dbReference type="Gene3D" id="3.40.50.1000">
    <property type="entry name" value="HAD superfamily/HAD-like"/>
    <property type="match status" value="2"/>
</dbReference>